<evidence type="ECO:0000256" key="2">
    <source>
        <dbReference type="SAM" id="Phobius"/>
    </source>
</evidence>
<comment type="caution">
    <text evidence="3">The sequence shown here is derived from an EMBL/GenBank/DDBJ whole genome shotgun (WGS) entry which is preliminary data.</text>
</comment>
<proteinExistence type="predicted"/>
<dbReference type="EMBL" id="JACYWE010000003">
    <property type="protein sequence ID" value="MBD8506084.1"/>
    <property type="molecule type" value="Genomic_DNA"/>
</dbReference>
<feature type="transmembrane region" description="Helical" evidence="2">
    <location>
        <begin position="150"/>
        <end position="175"/>
    </location>
</feature>
<feature type="transmembrane region" description="Helical" evidence="2">
    <location>
        <begin position="31"/>
        <end position="52"/>
    </location>
</feature>
<dbReference type="AlphaFoldDB" id="A0A927JBE4"/>
<dbReference type="Pfam" id="PF19877">
    <property type="entry name" value="DUF6350"/>
    <property type="match status" value="1"/>
</dbReference>
<organism evidence="3 4">
    <name type="scientific">Lolliginicoccus lacisalsi</name>
    <dbReference type="NCBI Taxonomy" id="2742202"/>
    <lineage>
        <taxon>Bacteria</taxon>
        <taxon>Bacillati</taxon>
        <taxon>Actinomycetota</taxon>
        <taxon>Actinomycetes</taxon>
        <taxon>Mycobacteriales</taxon>
        <taxon>Hoyosellaceae</taxon>
        <taxon>Lolliginicoccus</taxon>
    </lineage>
</organism>
<protein>
    <submittedName>
        <fullName evidence="3">Uncharacterized protein</fullName>
    </submittedName>
</protein>
<sequence length="571" mass="58444">MTDLHARRARASRQESRGNEMSDVARSLMKAAFVPTGAVVGAITVTIVALLLASSSDLTGVFAAVGASWLAVHQVVLPISGVHLGVLPLLLTAGMVALTFHFVRRARVVATTSRELAQLIAAATAIPVVMTIISLAVIKDASTVLKIDTPNVLIALLLTAAIHGGAATAALPPLVRERIAERITLPEWVAVALEAARRGALVLVASSAAITVALLVLSASEAIEQLLAFGGAGSFLGLGALSLLYLGNIIVGVASATIGGTVQIGEASASLFATEPASLPGLPILAIMPDGPAAAWWPLALVVPAAVAVVTGKAVTRYHLEIRDQVATVVAAAALQAGGFLVLALLASGPIGVLGSVSYAPWLASALLLAWIAVLGTVTATTTARIADRHERRERRAEIERAIAEALEDEKDHDEKDHAKEPAGEQGAEKAEGADQAADAPSGPAAPKATEPEKPSGLPSPRAALATAGKLLPSIPGRPGRRKKDQAEAKKAPEAKGQDGEKPNEDDGAQPAASASAPRPPASSDDASPDDTTAKEPAKEPGESAEPPATGGTKRQRGKDTMRAPGRGRRR</sequence>
<feature type="compositionally biased region" description="Basic and acidic residues" evidence="1">
    <location>
        <begin position="485"/>
        <end position="505"/>
    </location>
</feature>
<feature type="transmembrane region" description="Helical" evidence="2">
    <location>
        <begin position="359"/>
        <end position="387"/>
    </location>
</feature>
<evidence type="ECO:0000313" key="4">
    <source>
        <dbReference type="Proteomes" id="UP000642993"/>
    </source>
</evidence>
<dbReference type="RefSeq" id="WP_192038559.1">
    <property type="nucleotide sequence ID" value="NZ_JACYWE010000003.1"/>
</dbReference>
<feature type="transmembrane region" description="Helical" evidence="2">
    <location>
        <begin position="195"/>
        <end position="219"/>
    </location>
</feature>
<feature type="transmembrane region" description="Helical" evidence="2">
    <location>
        <begin position="327"/>
        <end position="347"/>
    </location>
</feature>
<keyword evidence="4" id="KW-1185">Reference proteome</keyword>
<feature type="region of interest" description="Disordered" evidence="1">
    <location>
        <begin position="406"/>
        <end position="571"/>
    </location>
</feature>
<keyword evidence="2" id="KW-1133">Transmembrane helix</keyword>
<feature type="transmembrane region" description="Helical" evidence="2">
    <location>
        <begin position="295"/>
        <end position="315"/>
    </location>
</feature>
<feature type="compositionally biased region" description="Basic and acidic residues" evidence="1">
    <location>
        <begin position="413"/>
        <end position="433"/>
    </location>
</feature>
<feature type="compositionally biased region" description="Low complexity" evidence="1">
    <location>
        <begin position="509"/>
        <end position="526"/>
    </location>
</feature>
<dbReference type="InterPro" id="IPR045931">
    <property type="entry name" value="DUF6350"/>
</dbReference>
<feature type="compositionally biased region" description="Basic and acidic residues" evidence="1">
    <location>
        <begin position="532"/>
        <end position="542"/>
    </location>
</feature>
<evidence type="ECO:0000313" key="3">
    <source>
        <dbReference type="EMBL" id="MBD8506084.1"/>
    </source>
</evidence>
<keyword evidence="2" id="KW-0812">Transmembrane</keyword>
<reference evidence="3" key="1">
    <citation type="submission" date="2020-09" db="EMBL/GenBank/DDBJ databases">
        <title>Hoyosella lacisalsi sp. nov., a halotolerant actinobacterium isolated from soil of Lake Gudzhirganskoe.</title>
        <authorList>
            <person name="Yang Q."/>
            <person name="Guo P.Y."/>
            <person name="Liu S.W."/>
            <person name="Li F.N."/>
            <person name="Sun C.H."/>
        </authorList>
    </citation>
    <scope>NUCLEOTIDE SEQUENCE</scope>
    <source>
        <strain evidence="3">G463</strain>
    </source>
</reference>
<keyword evidence="2" id="KW-0472">Membrane</keyword>
<gene>
    <name evidence="3" type="ORF">HT102_06265</name>
</gene>
<feature type="transmembrane region" description="Helical" evidence="2">
    <location>
        <begin position="116"/>
        <end position="138"/>
    </location>
</feature>
<dbReference type="Proteomes" id="UP000642993">
    <property type="component" value="Unassembled WGS sequence"/>
</dbReference>
<evidence type="ECO:0000256" key="1">
    <source>
        <dbReference type="SAM" id="MobiDB-lite"/>
    </source>
</evidence>
<feature type="transmembrane region" description="Helical" evidence="2">
    <location>
        <begin position="84"/>
        <end position="104"/>
    </location>
</feature>
<name>A0A927JBE4_9ACTN</name>
<accession>A0A927JBE4</accession>
<feature type="compositionally biased region" description="Low complexity" evidence="1">
    <location>
        <begin position="434"/>
        <end position="449"/>
    </location>
</feature>